<evidence type="ECO:0000313" key="2">
    <source>
        <dbReference type="EMBL" id="CCH77380.1"/>
    </source>
</evidence>
<reference evidence="2 3" key="1">
    <citation type="journal article" date="2013" name="ISME J.">
        <title>A metabolic model for members of the genus Tetrasphaera involved in enhanced biological phosphorus removal.</title>
        <authorList>
            <person name="Kristiansen R."/>
            <person name="Nguyen H.T.T."/>
            <person name="Saunders A.M."/>
            <person name="Nielsen J.L."/>
            <person name="Wimmer R."/>
            <person name="Le V.Q."/>
            <person name="McIlroy S.J."/>
            <person name="Petrovski S."/>
            <person name="Seviour R.J."/>
            <person name="Calteau A."/>
            <person name="Nielsen K.L."/>
            <person name="Nielsen P.H."/>
        </authorList>
    </citation>
    <scope>NUCLEOTIDE SEQUENCE [LARGE SCALE GENOMIC DNA]</scope>
    <source>
        <strain evidence="2 3">T1-X7</strain>
    </source>
</reference>
<feature type="region of interest" description="Disordered" evidence="1">
    <location>
        <begin position="52"/>
        <end position="72"/>
    </location>
</feature>
<dbReference type="Proteomes" id="UP000035721">
    <property type="component" value="Unassembled WGS sequence"/>
</dbReference>
<comment type="caution">
    <text evidence="2">The sequence shown here is derived from an EMBL/GenBank/DDBJ whole genome shotgun (WGS) entry which is preliminary data.</text>
</comment>
<keyword evidence="3" id="KW-1185">Reference proteome</keyword>
<dbReference type="AlphaFoldDB" id="A0A077LZG9"/>
<dbReference type="EMBL" id="CAJB01000101">
    <property type="protein sequence ID" value="CCH77380.1"/>
    <property type="molecule type" value="Genomic_DNA"/>
</dbReference>
<organism evidence="2 3">
    <name type="scientific">Nostocoides japonicum T1-X7</name>
    <dbReference type="NCBI Taxonomy" id="1194083"/>
    <lineage>
        <taxon>Bacteria</taxon>
        <taxon>Bacillati</taxon>
        <taxon>Actinomycetota</taxon>
        <taxon>Actinomycetes</taxon>
        <taxon>Micrococcales</taxon>
        <taxon>Intrasporangiaceae</taxon>
        <taxon>Nostocoides</taxon>
    </lineage>
</organism>
<proteinExistence type="predicted"/>
<dbReference type="STRING" id="1194083.BN12_190023"/>
<sequence>MIRTEKLRRDGATPPSRRNFSVRVDERHLLVEWRSPPTLWMTTDPEVCHVPWFGEGPRPTGAGLVGRPAGRR</sequence>
<gene>
    <name evidence="2" type="ORF">BN12_190023</name>
</gene>
<evidence type="ECO:0000256" key="1">
    <source>
        <dbReference type="SAM" id="MobiDB-lite"/>
    </source>
</evidence>
<protein>
    <submittedName>
        <fullName evidence="2">Uncharacterized protein</fullName>
    </submittedName>
</protein>
<name>A0A077LZG9_9MICO</name>
<evidence type="ECO:0000313" key="3">
    <source>
        <dbReference type="Proteomes" id="UP000035721"/>
    </source>
</evidence>
<accession>A0A077LZG9</accession>